<dbReference type="Gene3D" id="3.30.70.330">
    <property type="match status" value="1"/>
</dbReference>
<dbReference type="Proteomes" id="UP000593562">
    <property type="component" value="Unassembled WGS sequence"/>
</dbReference>
<dbReference type="AlphaFoldDB" id="A0A7J7D400"/>
<dbReference type="GO" id="GO:0003723">
    <property type="term" value="F:RNA binding"/>
    <property type="evidence" value="ECO:0007669"/>
    <property type="project" value="UniProtKB-UniRule"/>
</dbReference>
<dbReference type="FunCoup" id="A0A7J7D400">
    <property type="interactions" value="1037"/>
</dbReference>
<evidence type="ECO:0000256" key="2">
    <source>
        <dbReference type="SAM" id="MobiDB-lite"/>
    </source>
</evidence>
<dbReference type="InParanoid" id="A0A7J7D400"/>
<proteinExistence type="predicted"/>
<dbReference type="InterPro" id="IPR035979">
    <property type="entry name" value="RBD_domain_sf"/>
</dbReference>
<dbReference type="InterPro" id="IPR000504">
    <property type="entry name" value="RRM_dom"/>
</dbReference>
<dbReference type="CDD" id="cd00590">
    <property type="entry name" value="RRM_SF"/>
    <property type="match status" value="1"/>
</dbReference>
<dbReference type="InterPro" id="IPR012677">
    <property type="entry name" value="Nucleotide-bd_a/b_plait_sf"/>
</dbReference>
<evidence type="ECO:0000256" key="1">
    <source>
        <dbReference type="PROSITE-ProRule" id="PRU00176"/>
    </source>
</evidence>
<name>A0A7J7D400_TRIWF</name>
<feature type="region of interest" description="Disordered" evidence="2">
    <location>
        <begin position="420"/>
        <end position="470"/>
    </location>
</feature>
<accession>A0A7J7D400</accession>
<reference evidence="4 5" key="1">
    <citation type="journal article" date="2020" name="Nat. Commun.">
        <title>Genome of Tripterygium wilfordii and identification of cytochrome P450 involved in triptolide biosynthesis.</title>
        <authorList>
            <person name="Tu L."/>
            <person name="Su P."/>
            <person name="Zhang Z."/>
            <person name="Gao L."/>
            <person name="Wang J."/>
            <person name="Hu T."/>
            <person name="Zhou J."/>
            <person name="Zhang Y."/>
            <person name="Zhao Y."/>
            <person name="Liu Y."/>
            <person name="Song Y."/>
            <person name="Tong Y."/>
            <person name="Lu Y."/>
            <person name="Yang J."/>
            <person name="Xu C."/>
            <person name="Jia M."/>
            <person name="Peters R.J."/>
            <person name="Huang L."/>
            <person name="Gao W."/>
        </authorList>
    </citation>
    <scope>NUCLEOTIDE SEQUENCE [LARGE SCALE GENOMIC DNA]</scope>
    <source>
        <strain evidence="5">cv. XIE 37</strain>
        <tissue evidence="4">Leaf</tissue>
    </source>
</reference>
<keyword evidence="5" id="KW-1185">Reference proteome</keyword>
<dbReference type="PANTHER" id="PTHR37200">
    <property type="entry name" value="RNA-BINDING (RRM/RBD/RNP MOTIFS) FAMILY PROTEIN"/>
    <property type="match status" value="1"/>
</dbReference>
<dbReference type="PROSITE" id="PS50102">
    <property type="entry name" value="RRM"/>
    <property type="match status" value="1"/>
</dbReference>
<dbReference type="SUPFAM" id="SSF54928">
    <property type="entry name" value="RNA-binding domain, RBD"/>
    <property type="match status" value="1"/>
</dbReference>
<dbReference type="PANTHER" id="PTHR37200:SF1">
    <property type="entry name" value="RNA-BINDING (RRM_RBD_RNP MOTIFS) FAMILY PROTEIN"/>
    <property type="match status" value="1"/>
</dbReference>
<feature type="domain" description="RRM" evidence="3">
    <location>
        <begin position="193"/>
        <end position="280"/>
    </location>
</feature>
<feature type="region of interest" description="Disordered" evidence="2">
    <location>
        <begin position="145"/>
        <end position="184"/>
    </location>
</feature>
<sequence>MMMLSSTTLQTPFTFTNTTSLSLQNPNKTHRLQFLSRYSPTQSSFFRFCIRNASFVSSSQYSQKTHIFCDSILDKRVKDWRVSALNKGDGDDGEDEEYSSPFEWMETWMENKPTGFGEGKVYDTSIEDALVEEIEHSRRVQLANVNKLKHNPILPGPKKDGTKKKGNKNHSKDPENGSITSSKQISAVIPSGVRVRIINLPKKRNIQRDLKSAFKGVHGILNITPAVSGNKKTRDPICKGFAFVDLKAEEDATRFIHSFSGQSIVFGKMQKQIKCEIVNSSSPNSVSENFAKNTYDEPKPVVPSLEQEPYIVLDVDESSVNLRMEAASDESDESPDDLDIEKLDDVRENVEFVTASEGNTGSSPANRPEGIDALDNKVSAKESKEKFMMSDNLESSDPLERIKALEERLLAREKAFLKKSRTKAMEENDTILEVPGSSNKQKKVQAPRKKLVAAKDKVKKGPPVLEASGSSKRLKIKEKAMLTDVLSRYGAKSALAGKEKS</sequence>
<evidence type="ECO:0000313" key="5">
    <source>
        <dbReference type="Proteomes" id="UP000593562"/>
    </source>
</evidence>
<organism evidence="4 5">
    <name type="scientific">Tripterygium wilfordii</name>
    <name type="common">Thunder God vine</name>
    <dbReference type="NCBI Taxonomy" id="458696"/>
    <lineage>
        <taxon>Eukaryota</taxon>
        <taxon>Viridiplantae</taxon>
        <taxon>Streptophyta</taxon>
        <taxon>Embryophyta</taxon>
        <taxon>Tracheophyta</taxon>
        <taxon>Spermatophyta</taxon>
        <taxon>Magnoliopsida</taxon>
        <taxon>eudicotyledons</taxon>
        <taxon>Gunneridae</taxon>
        <taxon>Pentapetalae</taxon>
        <taxon>rosids</taxon>
        <taxon>fabids</taxon>
        <taxon>Celastrales</taxon>
        <taxon>Celastraceae</taxon>
        <taxon>Tripterygium</taxon>
    </lineage>
</organism>
<comment type="caution">
    <text evidence="4">The sequence shown here is derived from an EMBL/GenBank/DDBJ whole genome shotgun (WGS) entry which is preliminary data.</text>
</comment>
<protein>
    <recommendedName>
        <fullName evidence="3">RRM domain-containing protein</fullName>
    </recommendedName>
</protein>
<gene>
    <name evidence="4" type="ORF">HS088_TW10G00038</name>
</gene>
<dbReference type="EMBL" id="JAAARO010000010">
    <property type="protein sequence ID" value="KAF5741043.1"/>
    <property type="molecule type" value="Genomic_DNA"/>
</dbReference>
<dbReference type="OrthoDB" id="1912879at2759"/>
<evidence type="ECO:0000259" key="3">
    <source>
        <dbReference type="PROSITE" id="PS50102"/>
    </source>
</evidence>
<keyword evidence="1" id="KW-0694">RNA-binding</keyword>
<evidence type="ECO:0000313" key="4">
    <source>
        <dbReference type="EMBL" id="KAF5741043.1"/>
    </source>
</evidence>
<feature type="compositionally biased region" description="Basic residues" evidence="2">
    <location>
        <begin position="440"/>
        <end position="460"/>
    </location>
</feature>